<evidence type="ECO:0000256" key="6">
    <source>
        <dbReference type="ARBA" id="ARBA00023242"/>
    </source>
</evidence>
<dbReference type="GO" id="GO:0003700">
    <property type="term" value="F:DNA-binding transcription factor activity"/>
    <property type="evidence" value="ECO:0007669"/>
    <property type="project" value="InterPro"/>
</dbReference>
<comment type="subcellular location">
    <subcellularLocation>
        <location evidence="1">Nucleus</location>
    </subcellularLocation>
</comment>
<dbReference type="InterPro" id="IPR017888">
    <property type="entry name" value="CYC/TB1_R_domain"/>
</dbReference>
<keyword evidence="2" id="KW-0217">Developmental protein</keyword>
<keyword evidence="6" id="KW-0539">Nucleus</keyword>
<keyword evidence="3" id="KW-0805">Transcription regulation</keyword>
<dbReference type="PANTHER" id="PTHR31072">
    <property type="entry name" value="TRANSCRIPTION FACTOR TCP4-RELATED"/>
    <property type="match status" value="1"/>
</dbReference>
<proteinExistence type="predicted"/>
<keyword evidence="5" id="KW-0804">Transcription</keyword>
<dbReference type="PANTHER" id="PTHR31072:SF224">
    <property type="entry name" value="TRANSCRIPTION FACTOR TCP1"/>
    <property type="match status" value="1"/>
</dbReference>
<feature type="domain" description="TCP" evidence="8">
    <location>
        <begin position="103"/>
        <end position="161"/>
    </location>
</feature>
<name>A0A6J1BX92_MOMCH</name>
<dbReference type="GO" id="GO:2000032">
    <property type="term" value="P:regulation of secondary shoot formation"/>
    <property type="evidence" value="ECO:0007669"/>
    <property type="project" value="TreeGrafter"/>
</dbReference>
<dbReference type="GeneID" id="111006176"/>
<evidence type="ECO:0000256" key="7">
    <source>
        <dbReference type="SAM" id="MobiDB-lite"/>
    </source>
</evidence>
<protein>
    <submittedName>
        <fullName evidence="11">Transcription factor DICHOTOMA-like</fullName>
    </submittedName>
</protein>
<evidence type="ECO:0000313" key="11">
    <source>
        <dbReference type="RefSeq" id="XP_022133637.1"/>
    </source>
</evidence>
<dbReference type="InterPro" id="IPR017887">
    <property type="entry name" value="TF_TCP_subgr"/>
</dbReference>
<gene>
    <name evidence="11" type="primary">LOC111006176</name>
</gene>
<dbReference type="Proteomes" id="UP000504603">
    <property type="component" value="Unplaced"/>
</dbReference>
<feature type="domain" description="R" evidence="9">
    <location>
        <begin position="216"/>
        <end position="233"/>
    </location>
</feature>
<dbReference type="InterPro" id="IPR005333">
    <property type="entry name" value="Transcription_factor_TCP"/>
</dbReference>
<dbReference type="GO" id="GO:0005634">
    <property type="term" value="C:nucleus"/>
    <property type="evidence" value="ECO:0007669"/>
    <property type="project" value="UniProtKB-SubCell"/>
</dbReference>
<reference evidence="11" key="1">
    <citation type="submission" date="2025-08" db="UniProtKB">
        <authorList>
            <consortium name="RefSeq"/>
        </authorList>
    </citation>
    <scope>IDENTIFICATION</scope>
    <source>
        <strain evidence="11">OHB3-1</strain>
    </source>
</reference>
<feature type="compositionally biased region" description="Pro residues" evidence="7">
    <location>
        <begin position="251"/>
        <end position="260"/>
    </location>
</feature>
<dbReference type="PROSITE" id="PS51370">
    <property type="entry name" value="R"/>
    <property type="match status" value="1"/>
</dbReference>
<accession>A0A6J1BX92</accession>
<dbReference type="SMR" id="A0A6J1BX92"/>
<dbReference type="RefSeq" id="XP_022133637.1">
    <property type="nucleotide sequence ID" value="XM_022277945.1"/>
</dbReference>
<keyword evidence="4" id="KW-0238">DNA-binding</keyword>
<evidence type="ECO:0000313" key="10">
    <source>
        <dbReference type="Proteomes" id="UP000504603"/>
    </source>
</evidence>
<dbReference type="GO" id="GO:0043565">
    <property type="term" value="F:sequence-specific DNA binding"/>
    <property type="evidence" value="ECO:0007669"/>
    <property type="project" value="TreeGrafter"/>
</dbReference>
<evidence type="ECO:0000259" key="9">
    <source>
        <dbReference type="PROSITE" id="PS51370"/>
    </source>
</evidence>
<evidence type="ECO:0000256" key="5">
    <source>
        <dbReference type="ARBA" id="ARBA00023163"/>
    </source>
</evidence>
<dbReference type="PROSITE" id="PS51369">
    <property type="entry name" value="TCP"/>
    <property type="match status" value="1"/>
</dbReference>
<feature type="region of interest" description="Disordered" evidence="7">
    <location>
        <begin position="245"/>
        <end position="264"/>
    </location>
</feature>
<evidence type="ECO:0000256" key="4">
    <source>
        <dbReference type="ARBA" id="ARBA00023125"/>
    </source>
</evidence>
<keyword evidence="10" id="KW-1185">Reference proteome</keyword>
<evidence type="ECO:0000256" key="1">
    <source>
        <dbReference type="ARBA" id="ARBA00004123"/>
    </source>
</evidence>
<dbReference type="Pfam" id="PF03634">
    <property type="entry name" value="TCP"/>
    <property type="match status" value="1"/>
</dbReference>
<organism evidence="10 11">
    <name type="scientific">Momordica charantia</name>
    <name type="common">Bitter gourd</name>
    <name type="synonym">Balsam pear</name>
    <dbReference type="NCBI Taxonomy" id="3673"/>
    <lineage>
        <taxon>Eukaryota</taxon>
        <taxon>Viridiplantae</taxon>
        <taxon>Streptophyta</taxon>
        <taxon>Embryophyta</taxon>
        <taxon>Tracheophyta</taxon>
        <taxon>Spermatophyta</taxon>
        <taxon>Magnoliopsida</taxon>
        <taxon>eudicotyledons</taxon>
        <taxon>Gunneridae</taxon>
        <taxon>Pentapetalae</taxon>
        <taxon>rosids</taxon>
        <taxon>fabids</taxon>
        <taxon>Cucurbitales</taxon>
        <taxon>Cucurbitaceae</taxon>
        <taxon>Momordiceae</taxon>
        <taxon>Momordica</taxon>
    </lineage>
</organism>
<dbReference type="OrthoDB" id="1896834at2759"/>
<feature type="region of interest" description="Disordered" evidence="7">
    <location>
        <begin position="22"/>
        <end position="52"/>
    </location>
</feature>
<dbReference type="KEGG" id="mcha:111006176"/>
<evidence type="ECO:0000259" key="8">
    <source>
        <dbReference type="PROSITE" id="PS51369"/>
    </source>
</evidence>
<dbReference type="AlphaFoldDB" id="A0A6J1BX92"/>
<evidence type="ECO:0000256" key="3">
    <source>
        <dbReference type="ARBA" id="ARBA00023015"/>
    </source>
</evidence>
<evidence type="ECO:0000256" key="2">
    <source>
        <dbReference type="ARBA" id="ARBA00022473"/>
    </source>
</evidence>
<sequence length="359" mass="40389">MFSSTNNLHLFPLQQYFPSSSSSSYHHHLVPPPPPPTLPHHHPEANPGDVFLPHDPLGGAPLFLQAPEEGGRMKNEQQEVVVMSQNGHQQQCFSSTTKKSTVKKDRHSKIYTAQGLRDRRVRLSIEISRKFFDLQDMLGYDKASKTLDWLLTKSRKAIKELTKKNGAAALVPKNSNLFNNFEECEVISNDEAEKFMGSSKSSPKKNLVGFHDVVAKESRAKARARARERTKEKIMNKSQPLPEILSHQFRPSPPPPPPPATAEQENNNIIGIMWKPSPITTSNYQKNLVISKGDAAAYYNNCNNFYFPSNLPPNWDINVDSFARAQSGFCSIANIDSFPEFQVCAKPWDNACSNNQHLH</sequence>